<gene>
    <name evidence="2" type="ORF">J2S43_001978</name>
</gene>
<name>A0ABT9MPW8_9ACTN</name>
<evidence type="ECO:0000256" key="1">
    <source>
        <dbReference type="SAM" id="Phobius"/>
    </source>
</evidence>
<keyword evidence="1" id="KW-0812">Transmembrane</keyword>
<protein>
    <submittedName>
        <fullName evidence="2">Uncharacterized protein</fullName>
    </submittedName>
</protein>
<sequence>MNPLTWPHWLRLQIVAVAWAVVWYPRIVDGPPSIVSTLAALVVALPVIGWYAIHIELRQRDAANRYLRAVTAP</sequence>
<keyword evidence="1" id="KW-0472">Membrane</keyword>
<keyword evidence="1" id="KW-1133">Transmembrane helix</keyword>
<dbReference type="Proteomes" id="UP001240984">
    <property type="component" value="Unassembled WGS sequence"/>
</dbReference>
<dbReference type="EMBL" id="JAUSRA010000001">
    <property type="protein sequence ID" value="MDP9793466.1"/>
    <property type="molecule type" value="Genomic_DNA"/>
</dbReference>
<feature type="transmembrane region" description="Helical" evidence="1">
    <location>
        <begin position="33"/>
        <end position="53"/>
    </location>
</feature>
<keyword evidence="3" id="KW-1185">Reference proteome</keyword>
<evidence type="ECO:0000313" key="3">
    <source>
        <dbReference type="Proteomes" id="UP001240984"/>
    </source>
</evidence>
<organism evidence="2 3">
    <name type="scientific">Catenuloplanes nepalensis</name>
    <dbReference type="NCBI Taxonomy" id="587533"/>
    <lineage>
        <taxon>Bacteria</taxon>
        <taxon>Bacillati</taxon>
        <taxon>Actinomycetota</taxon>
        <taxon>Actinomycetes</taxon>
        <taxon>Micromonosporales</taxon>
        <taxon>Micromonosporaceae</taxon>
        <taxon>Catenuloplanes</taxon>
    </lineage>
</organism>
<comment type="caution">
    <text evidence="2">The sequence shown here is derived from an EMBL/GenBank/DDBJ whole genome shotgun (WGS) entry which is preliminary data.</text>
</comment>
<accession>A0ABT9MPW8</accession>
<proteinExistence type="predicted"/>
<evidence type="ECO:0000313" key="2">
    <source>
        <dbReference type="EMBL" id="MDP9793466.1"/>
    </source>
</evidence>
<reference evidence="2 3" key="1">
    <citation type="submission" date="2023-07" db="EMBL/GenBank/DDBJ databases">
        <title>Sequencing the genomes of 1000 actinobacteria strains.</title>
        <authorList>
            <person name="Klenk H.-P."/>
        </authorList>
    </citation>
    <scope>NUCLEOTIDE SEQUENCE [LARGE SCALE GENOMIC DNA]</scope>
    <source>
        <strain evidence="2 3">DSM 44710</strain>
    </source>
</reference>
<dbReference type="RefSeq" id="WP_306828512.1">
    <property type="nucleotide sequence ID" value="NZ_JAUSRA010000001.1"/>
</dbReference>